<dbReference type="Proteomes" id="UP000591131">
    <property type="component" value="Unassembled WGS sequence"/>
</dbReference>
<organism evidence="2 3">
    <name type="scientific">Perkinsus chesapeaki</name>
    <name type="common">Clam parasite</name>
    <name type="synonym">Perkinsus andrewsi</name>
    <dbReference type="NCBI Taxonomy" id="330153"/>
    <lineage>
        <taxon>Eukaryota</taxon>
        <taxon>Sar</taxon>
        <taxon>Alveolata</taxon>
        <taxon>Perkinsozoa</taxon>
        <taxon>Perkinsea</taxon>
        <taxon>Perkinsida</taxon>
        <taxon>Perkinsidae</taxon>
        <taxon>Perkinsus</taxon>
    </lineage>
</organism>
<accession>A0A7J6LMG0</accession>
<proteinExistence type="predicted"/>
<feature type="region of interest" description="Disordered" evidence="1">
    <location>
        <begin position="1"/>
        <end position="127"/>
    </location>
</feature>
<evidence type="ECO:0000313" key="2">
    <source>
        <dbReference type="EMBL" id="KAF4660200.1"/>
    </source>
</evidence>
<dbReference type="AlphaFoldDB" id="A0A7J6LMG0"/>
<feature type="compositionally biased region" description="Pro residues" evidence="1">
    <location>
        <begin position="94"/>
        <end position="111"/>
    </location>
</feature>
<dbReference type="EMBL" id="JAAPAO010000422">
    <property type="protein sequence ID" value="KAF4660200.1"/>
    <property type="molecule type" value="Genomic_DNA"/>
</dbReference>
<keyword evidence="3" id="KW-1185">Reference proteome</keyword>
<evidence type="ECO:0000256" key="1">
    <source>
        <dbReference type="SAM" id="MobiDB-lite"/>
    </source>
</evidence>
<feature type="compositionally biased region" description="Polar residues" evidence="1">
    <location>
        <begin position="61"/>
        <end position="76"/>
    </location>
</feature>
<feature type="compositionally biased region" description="Low complexity" evidence="1">
    <location>
        <begin position="21"/>
        <end position="30"/>
    </location>
</feature>
<gene>
    <name evidence="2" type="ORF">FOL47_007265</name>
</gene>
<feature type="compositionally biased region" description="Gly residues" evidence="1">
    <location>
        <begin position="272"/>
        <end position="281"/>
    </location>
</feature>
<dbReference type="OrthoDB" id="435388at2759"/>
<reference evidence="2 3" key="1">
    <citation type="submission" date="2020-04" db="EMBL/GenBank/DDBJ databases">
        <title>Perkinsus chesapeaki whole genome sequence.</title>
        <authorList>
            <person name="Bogema D.R."/>
        </authorList>
    </citation>
    <scope>NUCLEOTIDE SEQUENCE [LARGE SCALE GENOMIC DNA]</scope>
    <source>
        <strain evidence="2">ATCC PRA-425</strain>
    </source>
</reference>
<sequence length="294" mass="31339">MVPRPRNVCSSEASAFPCAHASVSPSSPELAEPPPDGSEAEEYVLGLGGCDQDEGMRPDPVQSSQSSAPVGGQQSAVDAPLGSPAEPIFSGSGLPPPQGGPPFPAAPPPPGDDQADHARRSVKSEKLTGIDKQANSLEVYEFISRLESRVKAHLKLLSVRSCNHYQYLLLNTRLAAYNALTNNVRLLINDPQAFERGVSVLQERFGVGRHDLWALARLDNLRTAWLTQVREGAPYIETALNLTRSIRVEGHEGVALVQNHYSRVLSSEGKGKGIPTGTGKGKGQRRGKGGSPEG</sequence>
<feature type="compositionally biased region" description="Basic and acidic residues" evidence="1">
    <location>
        <begin position="114"/>
        <end position="127"/>
    </location>
</feature>
<evidence type="ECO:0000313" key="3">
    <source>
        <dbReference type="Proteomes" id="UP000591131"/>
    </source>
</evidence>
<comment type="caution">
    <text evidence="2">The sequence shown here is derived from an EMBL/GenBank/DDBJ whole genome shotgun (WGS) entry which is preliminary data.</text>
</comment>
<protein>
    <submittedName>
        <fullName evidence="2">Uncharacterized protein</fullName>
    </submittedName>
</protein>
<feature type="region of interest" description="Disordered" evidence="1">
    <location>
        <begin position="266"/>
        <end position="294"/>
    </location>
</feature>
<name>A0A7J6LMG0_PERCH</name>